<dbReference type="GO" id="GO:0000976">
    <property type="term" value="F:transcription cis-regulatory region binding"/>
    <property type="evidence" value="ECO:0007669"/>
    <property type="project" value="TreeGrafter"/>
</dbReference>
<evidence type="ECO:0000313" key="4">
    <source>
        <dbReference type="Proteomes" id="UP001320245"/>
    </source>
</evidence>
<accession>A0AAN9U0L5</accession>
<feature type="compositionally biased region" description="Low complexity" evidence="2">
    <location>
        <begin position="27"/>
        <end position="40"/>
    </location>
</feature>
<gene>
    <name evidence="3" type="ORF">SLS53_007718</name>
</gene>
<dbReference type="PANTHER" id="PTHR37534">
    <property type="entry name" value="TRANSCRIPTIONAL ACTIVATOR PROTEIN UGA3"/>
    <property type="match status" value="1"/>
</dbReference>
<protein>
    <recommendedName>
        <fullName evidence="5">Transcription factor domain-containing protein</fullName>
    </recommendedName>
</protein>
<proteinExistence type="predicted"/>
<dbReference type="GO" id="GO:0045944">
    <property type="term" value="P:positive regulation of transcription by RNA polymerase II"/>
    <property type="evidence" value="ECO:0007669"/>
    <property type="project" value="TreeGrafter"/>
</dbReference>
<sequence>MGALPGGPFGPLPHYHADPTEALVNAQLSSSQTKASSSSQGPLPMIAPKPPSLDFGSTAPFHYLGVYPHLHRASSSTGFGLGIHQPQYIVGQMSPDQLFAQPSMSITSSPTQMRQPDWFDFRMHSHSPSQSSSAILTTPVRRHTVYTRIENERPLVSPILQFEPSIPPPQPVSLDTREPNPKSWFPSETKTLAAEQEGEEDMSSSINNPGLMVANRLQSPVDLYGTQIRSFHSLAGENILTNYSPSPADTPLNDPQTASVFWYFVNVTAPALSLFERNPLDPSRMFSGEPIPKSHQHIWTSTLAATLLLGFYEVWSSNHEKWCTHMIGARQLIKETPFSEMSRQILAIHQQRRQQWMEKQVQDPFSEILPQLNNVNHELAEVDLGLVSRLSGKPVRFIDSLASPTRESGPRRCTERDIENFEHMMDLYWWFCKMDVYQSTLGASKLLYGTYDHLILLLGRLVTFVSNDLPRKRKARDRESSSSPRGPNSPPMFPGMFPGRGNIKFPRGLSPPQEPFPSAENIFDAIDLETSTHKALEEWNSILQAFELFKSCLGPDFNPLGEEVHPPQDSPFGPALTYRTYSIAGIWMNFYMGLVLLHRAHPSMPPFAMLAAHMVVEQTDPYANEIGRLVAGVAEEWTLESMVSTVQSAAYIECCFPLFVAAVQFRDKLQRQWTIRRLHDITRLTGWQTGDQIANGCEGAWRKASAMGFAPPYEPESESDALRQGWTTRRLDERIQEVDEGQNKPVLQRSDRAHVAFGLLSVEDDMERLTLED</sequence>
<evidence type="ECO:0000256" key="2">
    <source>
        <dbReference type="SAM" id="MobiDB-lite"/>
    </source>
</evidence>
<feature type="region of interest" description="Disordered" evidence="2">
    <location>
        <begin position="160"/>
        <end position="186"/>
    </location>
</feature>
<dbReference type="AlphaFoldDB" id="A0AAN9U0L5"/>
<feature type="region of interest" description="Disordered" evidence="2">
    <location>
        <begin position="27"/>
        <end position="51"/>
    </location>
</feature>
<dbReference type="PANTHER" id="PTHR37534:SF23">
    <property type="entry name" value="ZN(II)2CYS6 TRANSCRIPTION FACTOR (EUROFUNG)"/>
    <property type="match status" value="1"/>
</dbReference>
<evidence type="ECO:0008006" key="5">
    <source>
        <dbReference type="Google" id="ProtNLM"/>
    </source>
</evidence>
<keyword evidence="1" id="KW-0539">Nucleus</keyword>
<name>A0AAN9U0L5_9PEZI</name>
<dbReference type="GO" id="GO:0003700">
    <property type="term" value="F:DNA-binding transcription factor activity"/>
    <property type="evidence" value="ECO:0007669"/>
    <property type="project" value="TreeGrafter"/>
</dbReference>
<dbReference type="GO" id="GO:0005634">
    <property type="term" value="C:nucleus"/>
    <property type="evidence" value="ECO:0007669"/>
    <property type="project" value="TreeGrafter"/>
</dbReference>
<dbReference type="Proteomes" id="UP001320245">
    <property type="component" value="Unassembled WGS sequence"/>
</dbReference>
<evidence type="ECO:0000256" key="1">
    <source>
        <dbReference type="ARBA" id="ARBA00023242"/>
    </source>
</evidence>
<dbReference type="EMBL" id="JAJSPL020000041">
    <property type="protein sequence ID" value="KAK7734941.1"/>
    <property type="molecule type" value="Genomic_DNA"/>
</dbReference>
<organism evidence="3 4">
    <name type="scientific">Cytospora paraplurivora</name>
    <dbReference type="NCBI Taxonomy" id="2898453"/>
    <lineage>
        <taxon>Eukaryota</taxon>
        <taxon>Fungi</taxon>
        <taxon>Dikarya</taxon>
        <taxon>Ascomycota</taxon>
        <taxon>Pezizomycotina</taxon>
        <taxon>Sordariomycetes</taxon>
        <taxon>Sordariomycetidae</taxon>
        <taxon>Diaporthales</taxon>
        <taxon>Cytosporaceae</taxon>
        <taxon>Cytospora</taxon>
    </lineage>
</organism>
<keyword evidence="4" id="KW-1185">Reference proteome</keyword>
<comment type="caution">
    <text evidence="3">The sequence shown here is derived from an EMBL/GenBank/DDBJ whole genome shotgun (WGS) entry which is preliminary data.</text>
</comment>
<feature type="region of interest" description="Disordered" evidence="2">
    <location>
        <begin position="472"/>
        <end position="494"/>
    </location>
</feature>
<reference evidence="3 4" key="1">
    <citation type="journal article" date="2023" name="PLoS ONE">
        <title>Cytospora paraplurivora sp. nov. isolated from orchards with fruit tree decline syndrome in Ontario, Canada.</title>
        <authorList>
            <person name="Ilyukhin E."/>
            <person name="Nguyen H.D.T."/>
            <person name="Castle A.J."/>
            <person name="Ellouze W."/>
        </authorList>
    </citation>
    <scope>NUCLEOTIDE SEQUENCE [LARGE SCALE GENOMIC DNA]</scope>
    <source>
        <strain evidence="3 4">FDS-564</strain>
    </source>
</reference>
<evidence type="ECO:0000313" key="3">
    <source>
        <dbReference type="EMBL" id="KAK7734941.1"/>
    </source>
</evidence>